<dbReference type="OMA" id="QNRYHDM"/>
<keyword evidence="8" id="KW-1185">Reference proteome</keyword>
<feature type="region of interest" description="Disordered" evidence="4">
    <location>
        <begin position="150"/>
        <end position="201"/>
    </location>
</feature>
<evidence type="ECO:0000256" key="2">
    <source>
        <dbReference type="ARBA" id="ARBA00022884"/>
    </source>
</evidence>
<accession>C1FDF6</accession>
<feature type="region of interest" description="Disordered" evidence="4">
    <location>
        <begin position="87"/>
        <end position="124"/>
    </location>
</feature>
<dbReference type="PANTHER" id="PTHR48032">
    <property type="entry name" value="RNA-BINDING PROTEIN MUSASHI HOMOLOG RBP6"/>
    <property type="match status" value="1"/>
</dbReference>
<dbReference type="EMBL" id="CP001574">
    <property type="protein sequence ID" value="ACO68380.1"/>
    <property type="molecule type" value="Genomic_DNA"/>
</dbReference>
<evidence type="ECO:0000313" key="7">
    <source>
        <dbReference type="EMBL" id="ACO68380.1"/>
    </source>
</evidence>
<sequence>MGDMLNSADGAAGSKIFVGGLDRSVDEGVVRSFFQQFGPVVEVLVMRDPHNHQSRGFGFITFQRDESAKQVLQNRYHDMMGKRVEVKSAVPRGQAPPPQRGPPRSSQGYGYGQPRGGPGQGGPSAGYGYGGSYANAQAYSGNNNPWGMNSGFGDPNSLSSGQSSHSAPQKAAFAYSKDSSPTQREDQGSASGAPAPAHGWTEHTAPEGYVYYYNSKSGVSQWERPMELDYPLSN</sequence>
<evidence type="ECO:0000259" key="5">
    <source>
        <dbReference type="PROSITE" id="PS50020"/>
    </source>
</evidence>
<dbReference type="PANTHER" id="PTHR48032:SF6">
    <property type="entry name" value="RNA-BINDING (RRM_RBD_RNP MOTIFS) FAMILY PROTEIN"/>
    <property type="match status" value="1"/>
</dbReference>
<dbReference type="SMART" id="SM00360">
    <property type="entry name" value="RRM"/>
    <property type="match status" value="1"/>
</dbReference>
<dbReference type="SMART" id="SM00456">
    <property type="entry name" value="WW"/>
    <property type="match status" value="1"/>
</dbReference>
<dbReference type="AlphaFoldDB" id="C1FDF6"/>
<dbReference type="GO" id="GO:0006417">
    <property type="term" value="P:regulation of translation"/>
    <property type="evidence" value="ECO:0007669"/>
    <property type="project" value="TreeGrafter"/>
</dbReference>
<dbReference type="OrthoDB" id="1875751at2759"/>
<dbReference type="SUPFAM" id="SSF54928">
    <property type="entry name" value="RNA-binding domain, RBD"/>
    <property type="match status" value="1"/>
</dbReference>
<feature type="compositionally biased region" description="Gly residues" evidence="4">
    <location>
        <begin position="109"/>
        <end position="124"/>
    </location>
</feature>
<feature type="domain" description="WW" evidence="5">
    <location>
        <begin position="199"/>
        <end position="227"/>
    </location>
</feature>
<dbReference type="Proteomes" id="UP000002009">
    <property type="component" value="Chromosome 1"/>
</dbReference>
<evidence type="ECO:0000259" key="6">
    <source>
        <dbReference type="PROSITE" id="PS50102"/>
    </source>
</evidence>
<evidence type="ECO:0000256" key="3">
    <source>
        <dbReference type="PROSITE-ProRule" id="PRU00176"/>
    </source>
</evidence>
<evidence type="ECO:0000256" key="1">
    <source>
        <dbReference type="ARBA" id="ARBA00022737"/>
    </source>
</evidence>
<dbReference type="STRING" id="296587.C1FDF6"/>
<dbReference type="InterPro" id="IPR001202">
    <property type="entry name" value="WW_dom"/>
</dbReference>
<reference evidence="7 8" key="1">
    <citation type="journal article" date="2009" name="Science">
        <title>Green evolution and dynamic adaptations revealed by genomes of the marine picoeukaryotes Micromonas.</title>
        <authorList>
            <person name="Worden A.Z."/>
            <person name="Lee J.H."/>
            <person name="Mock T."/>
            <person name="Rouze P."/>
            <person name="Simmons M.P."/>
            <person name="Aerts A.L."/>
            <person name="Allen A.E."/>
            <person name="Cuvelier M.L."/>
            <person name="Derelle E."/>
            <person name="Everett M.V."/>
            <person name="Foulon E."/>
            <person name="Grimwood J."/>
            <person name="Gundlach H."/>
            <person name="Henrissat B."/>
            <person name="Napoli C."/>
            <person name="McDonald S.M."/>
            <person name="Parker M.S."/>
            <person name="Rombauts S."/>
            <person name="Salamov A."/>
            <person name="Von Dassow P."/>
            <person name="Badger J.H."/>
            <person name="Coutinho P.M."/>
            <person name="Demir E."/>
            <person name="Dubchak I."/>
            <person name="Gentemann C."/>
            <person name="Eikrem W."/>
            <person name="Gready J.E."/>
            <person name="John U."/>
            <person name="Lanier W."/>
            <person name="Lindquist E.A."/>
            <person name="Lucas S."/>
            <person name="Mayer K.F."/>
            <person name="Moreau H."/>
            <person name="Not F."/>
            <person name="Otillar R."/>
            <person name="Panaud O."/>
            <person name="Pangilinan J."/>
            <person name="Paulsen I."/>
            <person name="Piegu B."/>
            <person name="Poliakov A."/>
            <person name="Robbens S."/>
            <person name="Schmutz J."/>
            <person name="Toulza E."/>
            <person name="Wyss T."/>
            <person name="Zelensky A."/>
            <person name="Zhou K."/>
            <person name="Armbrust E.V."/>
            <person name="Bhattacharya D."/>
            <person name="Goodenough U.W."/>
            <person name="Van de Peer Y."/>
            <person name="Grigoriev I.V."/>
        </authorList>
    </citation>
    <scope>NUCLEOTIDE SEQUENCE [LARGE SCALE GENOMIC DNA]</scope>
    <source>
        <strain evidence="8">RCC299 / NOUM17</strain>
    </source>
</reference>
<dbReference type="Pfam" id="PF00076">
    <property type="entry name" value="RRM_1"/>
    <property type="match status" value="1"/>
</dbReference>
<dbReference type="PROSITE" id="PS50102">
    <property type="entry name" value="RRM"/>
    <property type="match status" value="1"/>
</dbReference>
<dbReference type="PROSITE" id="PS01159">
    <property type="entry name" value="WW_DOMAIN_1"/>
    <property type="match status" value="1"/>
</dbReference>
<dbReference type="RefSeq" id="XP_002507122.1">
    <property type="nucleotide sequence ID" value="XM_002507076.1"/>
</dbReference>
<dbReference type="SUPFAM" id="SSF51045">
    <property type="entry name" value="WW domain"/>
    <property type="match status" value="1"/>
</dbReference>
<dbReference type="InterPro" id="IPR000504">
    <property type="entry name" value="RRM_dom"/>
</dbReference>
<dbReference type="PROSITE" id="PS50020">
    <property type="entry name" value="WW_DOMAIN_2"/>
    <property type="match status" value="1"/>
</dbReference>
<keyword evidence="2 3" id="KW-0694">RNA-binding</keyword>
<proteinExistence type="predicted"/>
<gene>
    <name evidence="7" type="ORF">MICPUN_51328</name>
</gene>
<dbReference type="eggNOG" id="KOG4205">
    <property type="taxonomic scope" value="Eukaryota"/>
</dbReference>
<feature type="compositionally biased region" description="Low complexity" evidence="4">
    <location>
        <begin position="188"/>
        <end position="197"/>
    </location>
</feature>
<feature type="compositionally biased region" description="Polar residues" evidence="4">
    <location>
        <begin position="156"/>
        <end position="167"/>
    </location>
</feature>
<dbReference type="Gene3D" id="2.20.70.10">
    <property type="match status" value="1"/>
</dbReference>
<dbReference type="GeneID" id="8250059"/>
<name>C1FDF6_MICCC</name>
<dbReference type="InterPro" id="IPR012677">
    <property type="entry name" value="Nucleotide-bd_a/b_plait_sf"/>
</dbReference>
<keyword evidence="1" id="KW-0677">Repeat</keyword>
<dbReference type="InterPro" id="IPR036020">
    <property type="entry name" value="WW_dom_sf"/>
</dbReference>
<evidence type="ECO:0000313" key="8">
    <source>
        <dbReference type="Proteomes" id="UP000002009"/>
    </source>
</evidence>
<dbReference type="CDD" id="cd00201">
    <property type="entry name" value="WW"/>
    <property type="match status" value="1"/>
</dbReference>
<dbReference type="KEGG" id="mis:MICPUN_51328"/>
<feature type="domain" description="RRM" evidence="6">
    <location>
        <begin position="14"/>
        <end position="91"/>
    </location>
</feature>
<dbReference type="InParanoid" id="C1FDF6"/>
<dbReference type="Gene3D" id="3.30.70.330">
    <property type="match status" value="1"/>
</dbReference>
<dbReference type="InterPro" id="IPR035979">
    <property type="entry name" value="RBD_domain_sf"/>
</dbReference>
<dbReference type="GO" id="GO:0003729">
    <property type="term" value="F:mRNA binding"/>
    <property type="evidence" value="ECO:0007669"/>
    <property type="project" value="TreeGrafter"/>
</dbReference>
<organism evidence="7 8">
    <name type="scientific">Micromonas commoda (strain RCC299 / NOUM17 / CCMP2709)</name>
    <name type="common">Picoplanktonic green alga</name>
    <dbReference type="NCBI Taxonomy" id="296587"/>
    <lineage>
        <taxon>Eukaryota</taxon>
        <taxon>Viridiplantae</taxon>
        <taxon>Chlorophyta</taxon>
        <taxon>Mamiellophyceae</taxon>
        <taxon>Mamiellales</taxon>
        <taxon>Mamiellaceae</taxon>
        <taxon>Micromonas</taxon>
    </lineage>
</organism>
<dbReference type="Pfam" id="PF00397">
    <property type="entry name" value="WW"/>
    <property type="match status" value="1"/>
</dbReference>
<evidence type="ECO:0000256" key="4">
    <source>
        <dbReference type="SAM" id="MobiDB-lite"/>
    </source>
</evidence>
<protein>
    <submittedName>
        <fullName evidence="7">RNA recognition motif family protein</fullName>
    </submittedName>
</protein>